<dbReference type="PANTHER" id="PTHR10353:SF36">
    <property type="entry name" value="LP05116P"/>
    <property type="match status" value="1"/>
</dbReference>
<evidence type="ECO:0000313" key="14">
    <source>
        <dbReference type="Proteomes" id="UP000637695"/>
    </source>
</evidence>
<dbReference type="SUPFAM" id="SSF51445">
    <property type="entry name" value="(Trans)glycosidases"/>
    <property type="match status" value="1"/>
</dbReference>
<reference evidence="13" key="2">
    <citation type="submission" date="2020-09" db="EMBL/GenBank/DDBJ databases">
        <authorList>
            <person name="Sun Q."/>
            <person name="Ohkuma M."/>
        </authorList>
    </citation>
    <scope>NUCLEOTIDE SEQUENCE</scope>
    <source>
        <strain evidence="13">JCM 18487</strain>
    </source>
</reference>
<dbReference type="PROSITE" id="PS00572">
    <property type="entry name" value="GLYCOSYL_HYDROL_F1_1"/>
    <property type="match status" value="1"/>
</dbReference>
<keyword evidence="5" id="KW-0136">Cellulose degradation</keyword>
<accession>A0A917K3L0</accession>
<evidence type="ECO:0000256" key="6">
    <source>
        <dbReference type="ARBA" id="ARBA00023277"/>
    </source>
</evidence>
<feature type="binding site" evidence="10">
    <location>
        <position position="121"/>
    </location>
    <ligand>
        <name>substrate</name>
    </ligand>
</feature>
<evidence type="ECO:0000256" key="11">
    <source>
        <dbReference type="PROSITE-ProRule" id="PRU10055"/>
    </source>
</evidence>
<evidence type="ECO:0000256" key="1">
    <source>
        <dbReference type="ARBA" id="ARBA00000448"/>
    </source>
</evidence>
<evidence type="ECO:0000313" key="13">
    <source>
        <dbReference type="EMBL" id="GGI97742.1"/>
    </source>
</evidence>
<dbReference type="EC" id="3.2.1.21" evidence="3 12"/>
<dbReference type="InterPro" id="IPR001360">
    <property type="entry name" value="Glyco_hydro_1"/>
</dbReference>
<dbReference type="GO" id="GO:0008422">
    <property type="term" value="F:beta-glucosidase activity"/>
    <property type="evidence" value="ECO:0007669"/>
    <property type="project" value="UniProtKB-EC"/>
</dbReference>
<dbReference type="AlphaFoldDB" id="A0A917K3L0"/>
<name>A0A917K3L0_9BACL</name>
<evidence type="ECO:0000256" key="8">
    <source>
        <dbReference type="ARBA" id="ARBA00023326"/>
    </source>
</evidence>
<dbReference type="NCBIfam" id="TIGR03356">
    <property type="entry name" value="BGL"/>
    <property type="match status" value="1"/>
</dbReference>
<reference evidence="13" key="1">
    <citation type="journal article" date="2014" name="Int. J. Syst. Evol. Microbiol.">
        <title>Complete genome sequence of Corynebacterium casei LMG S-19264T (=DSM 44701T), isolated from a smear-ripened cheese.</title>
        <authorList>
            <consortium name="US DOE Joint Genome Institute (JGI-PGF)"/>
            <person name="Walter F."/>
            <person name="Albersmeier A."/>
            <person name="Kalinowski J."/>
            <person name="Ruckert C."/>
        </authorList>
    </citation>
    <scope>NUCLEOTIDE SEQUENCE</scope>
    <source>
        <strain evidence="13">JCM 18487</strain>
    </source>
</reference>
<keyword evidence="7 12" id="KW-0326">Glycosidase</keyword>
<evidence type="ECO:0000256" key="12">
    <source>
        <dbReference type="RuleBase" id="RU361175"/>
    </source>
</evidence>
<keyword evidence="4 12" id="KW-0378">Hydrolase</keyword>
<evidence type="ECO:0000256" key="5">
    <source>
        <dbReference type="ARBA" id="ARBA00023001"/>
    </source>
</evidence>
<dbReference type="InterPro" id="IPR033132">
    <property type="entry name" value="GH_1_N_CS"/>
</dbReference>
<sequence length="444" mass="50660">MNGELRFPEGFLWGTATAAYQVEGAAQEDGRGPSIWDTFAKTPGKVLNGDTGDVACDHYHRYPEDVRLMKELGMQAYRFSIAWPRIFPEKGRYNPKGTDFYKRLVDTLHQHGILPVATIYHWDLPQWIQDEGGWANRRSVDYFVEYANTLFRELGDVVPLWITHNEPWCVSFLSHWLGQHAPGHRDLREALQVAHHVLLSHGRTVQAYREAGLSGRIGITLNLTVVDAASEDPADLRAAQISDGNANRWFLDPIFRGSYPADMVEIYTEQAGPFDFVHADDLDIIRRPIDFLGVNYYTRSVVRAGEDGMPKPVPPAGPVTDMGWEVHPESLYRLLTRLRREYTGLPLYITENGAAYPDRVVDGRVDDPERIAYLRDHFAAAHRFIQEGGNLQGYFVWSFMDNFEWAFGYSKRFGLVYVDYATQTRIPKASALWYRDVIAANGIR</sequence>
<feature type="active site" description="Nucleophile" evidence="9 11">
    <location>
        <position position="351"/>
    </location>
</feature>
<dbReference type="GO" id="GO:0030245">
    <property type="term" value="P:cellulose catabolic process"/>
    <property type="evidence" value="ECO:0007669"/>
    <property type="project" value="UniProtKB-KW"/>
</dbReference>
<comment type="similarity">
    <text evidence="2 12">Belongs to the glycosyl hydrolase 1 family.</text>
</comment>
<protein>
    <recommendedName>
        <fullName evidence="3 12">Beta-glucosidase</fullName>
        <ecNumber evidence="3 12">3.2.1.21</ecNumber>
    </recommendedName>
</protein>
<evidence type="ECO:0000256" key="2">
    <source>
        <dbReference type="ARBA" id="ARBA00010838"/>
    </source>
</evidence>
<organism evidence="13 14">
    <name type="scientific">Alicyclobacillus cellulosilyticus</name>
    <dbReference type="NCBI Taxonomy" id="1003997"/>
    <lineage>
        <taxon>Bacteria</taxon>
        <taxon>Bacillati</taxon>
        <taxon>Bacillota</taxon>
        <taxon>Bacilli</taxon>
        <taxon>Bacillales</taxon>
        <taxon>Alicyclobacillaceae</taxon>
        <taxon>Alicyclobacillus</taxon>
    </lineage>
</organism>
<dbReference type="InterPro" id="IPR017853">
    <property type="entry name" value="GH"/>
</dbReference>
<evidence type="ECO:0000256" key="4">
    <source>
        <dbReference type="ARBA" id="ARBA00022801"/>
    </source>
</evidence>
<dbReference type="PROSITE" id="PS00653">
    <property type="entry name" value="GLYCOSYL_HYDROL_F1_2"/>
    <property type="match status" value="1"/>
</dbReference>
<feature type="active site" description="Proton donor" evidence="9">
    <location>
        <position position="166"/>
    </location>
</feature>
<dbReference type="Proteomes" id="UP000637695">
    <property type="component" value="Unassembled WGS sequence"/>
</dbReference>
<dbReference type="EMBL" id="BMOY01000004">
    <property type="protein sequence ID" value="GGI97742.1"/>
    <property type="molecule type" value="Genomic_DNA"/>
</dbReference>
<evidence type="ECO:0000256" key="10">
    <source>
        <dbReference type="PIRSR" id="PIRSR617736-2"/>
    </source>
</evidence>
<gene>
    <name evidence="13" type="ORF">GCM10010885_04270</name>
</gene>
<keyword evidence="8" id="KW-0624">Polysaccharide degradation</keyword>
<dbReference type="Gene3D" id="3.20.20.80">
    <property type="entry name" value="Glycosidases"/>
    <property type="match status" value="1"/>
</dbReference>
<dbReference type="Pfam" id="PF00232">
    <property type="entry name" value="Glyco_hydro_1"/>
    <property type="match status" value="1"/>
</dbReference>
<evidence type="ECO:0000256" key="9">
    <source>
        <dbReference type="PIRSR" id="PIRSR617736-1"/>
    </source>
</evidence>
<dbReference type="GO" id="GO:0005829">
    <property type="term" value="C:cytosol"/>
    <property type="evidence" value="ECO:0007669"/>
    <property type="project" value="TreeGrafter"/>
</dbReference>
<keyword evidence="14" id="KW-1185">Reference proteome</keyword>
<feature type="binding site" evidence="10">
    <location>
        <begin position="404"/>
        <end position="405"/>
    </location>
    <ligand>
        <name>substrate</name>
    </ligand>
</feature>
<proteinExistence type="inferred from homology"/>
<dbReference type="RefSeq" id="WP_188880880.1">
    <property type="nucleotide sequence ID" value="NZ_BMOY01000004.1"/>
</dbReference>
<comment type="catalytic activity">
    <reaction evidence="1 12">
        <text>Hydrolysis of terminal, non-reducing beta-D-glucosyl residues with release of beta-D-glucose.</text>
        <dbReference type="EC" id="3.2.1.21"/>
    </reaction>
</comment>
<keyword evidence="6" id="KW-0119">Carbohydrate metabolism</keyword>
<dbReference type="PANTHER" id="PTHR10353">
    <property type="entry name" value="GLYCOSYL HYDROLASE"/>
    <property type="match status" value="1"/>
</dbReference>
<feature type="binding site" evidence="10">
    <location>
        <position position="397"/>
    </location>
    <ligand>
        <name>substrate</name>
    </ligand>
</feature>
<evidence type="ECO:0000256" key="7">
    <source>
        <dbReference type="ARBA" id="ARBA00023295"/>
    </source>
</evidence>
<dbReference type="InterPro" id="IPR017736">
    <property type="entry name" value="Glyco_hydro_1_beta-glucosidase"/>
</dbReference>
<comment type="caution">
    <text evidence="13">The sequence shown here is derived from an EMBL/GenBank/DDBJ whole genome shotgun (WGS) entry which is preliminary data.</text>
</comment>
<evidence type="ECO:0000256" key="3">
    <source>
        <dbReference type="ARBA" id="ARBA00012744"/>
    </source>
</evidence>
<dbReference type="InterPro" id="IPR018120">
    <property type="entry name" value="Glyco_hydro_1_AS"/>
</dbReference>
<feature type="binding site" evidence="10">
    <location>
        <position position="165"/>
    </location>
    <ligand>
        <name>substrate</name>
    </ligand>
</feature>
<dbReference type="FunFam" id="3.20.20.80:FF:000004">
    <property type="entry name" value="Beta-glucosidase 6-phospho-beta-glucosidase"/>
    <property type="match status" value="1"/>
</dbReference>
<dbReference type="PRINTS" id="PR00131">
    <property type="entry name" value="GLHYDRLASE1"/>
</dbReference>
<feature type="binding site" evidence="10">
    <location>
        <position position="21"/>
    </location>
    <ligand>
        <name>substrate</name>
    </ligand>
</feature>
<feature type="binding site" evidence="10">
    <location>
        <position position="297"/>
    </location>
    <ligand>
        <name>substrate</name>
    </ligand>
</feature>